<accession>A0A5R8WM00</accession>
<sequence length="353" mass="37677">MMRRFGVRGMWTVGLGLSLLAACSPAAEQQRAAPVGRYEGSLTYRGAELPVVLNVYQDSASRVVQVQLRTPGAPVYARWFDSVAYQAPSLAGRLPGGGRLALREEPNFLTGTVWLHDTLRAELVAVRRGPAALPTYTVTRQAATNGAPAMLRYEPRDTARRRPALLYWSAAGAAGTAYGWADWLVGQGVVVAVAAPAAAPDSVAAQQLAAALQRLRADAGVDSARVGVWAVGPGGRAAALAAAQLPGPPRYMLVQGAAFSKTDRVWLRQLGRQRVAVLGLYGALDTTLSVPESSQLLRAAVRRRGSGVKVYEGANQALLLIRPEKPDSVRHWPGPPADLAPSLQEWLGNQLRR</sequence>
<organism evidence="2 3">
    <name type="scientific">Hymenobacter jeollabukensis</name>
    <dbReference type="NCBI Taxonomy" id="2025313"/>
    <lineage>
        <taxon>Bacteria</taxon>
        <taxon>Pseudomonadati</taxon>
        <taxon>Bacteroidota</taxon>
        <taxon>Cytophagia</taxon>
        <taxon>Cytophagales</taxon>
        <taxon>Hymenobacteraceae</taxon>
        <taxon>Hymenobacter</taxon>
    </lineage>
</organism>
<dbReference type="SUPFAM" id="SSF53474">
    <property type="entry name" value="alpha/beta-Hydrolases"/>
    <property type="match status" value="1"/>
</dbReference>
<gene>
    <name evidence="2" type="ORF">FDY95_17020</name>
</gene>
<name>A0A5R8WM00_9BACT</name>
<protein>
    <recommendedName>
        <fullName evidence="4">Dienelactone hydrolase domain-containing protein</fullName>
    </recommendedName>
</protein>
<dbReference type="InterPro" id="IPR029058">
    <property type="entry name" value="AB_hydrolase_fold"/>
</dbReference>
<evidence type="ECO:0000256" key="1">
    <source>
        <dbReference type="SAM" id="SignalP"/>
    </source>
</evidence>
<keyword evidence="1" id="KW-0732">Signal</keyword>
<feature type="signal peptide" evidence="1">
    <location>
        <begin position="1"/>
        <end position="26"/>
    </location>
</feature>
<dbReference type="OrthoDB" id="877199at2"/>
<reference evidence="2 3" key="1">
    <citation type="submission" date="2019-05" db="EMBL/GenBank/DDBJ databases">
        <title>Hymenobacter edaphi sp. nov., isolated from abandoned arsenic-contaminated farmland soil.</title>
        <authorList>
            <person name="Nie L."/>
        </authorList>
    </citation>
    <scope>NUCLEOTIDE SEQUENCE [LARGE SCALE GENOMIC DNA]</scope>
    <source>
        <strain evidence="2 3">1-3-3-8</strain>
    </source>
</reference>
<evidence type="ECO:0000313" key="3">
    <source>
        <dbReference type="Proteomes" id="UP000305517"/>
    </source>
</evidence>
<dbReference type="Proteomes" id="UP000305517">
    <property type="component" value="Unassembled WGS sequence"/>
</dbReference>
<dbReference type="EMBL" id="VAJM01000009">
    <property type="protein sequence ID" value="TLM90423.1"/>
    <property type="molecule type" value="Genomic_DNA"/>
</dbReference>
<evidence type="ECO:0000313" key="2">
    <source>
        <dbReference type="EMBL" id="TLM90423.1"/>
    </source>
</evidence>
<comment type="caution">
    <text evidence="2">The sequence shown here is derived from an EMBL/GenBank/DDBJ whole genome shotgun (WGS) entry which is preliminary data.</text>
</comment>
<feature type="chain" id="PRO_5024432835" description="Dienelactone hydrolase domain-containing protein" evidence="1">
    <location>
        <begin position="27"/>
        <end position="353"/>
    </location>
</feature>
<proteinExistence type="predicted"/>
<dbReference type="PROSITE" id="PS51257">
    <property type="entry name" value="PROKAR_LIPOPROTEIN"/>
    <property type="match status" value="1"/>
</dbReference>
<evidence type="ECO:0008006" key="4">
    <source>
        <dbReference type="Google" id="ProtNLM"/>
    </source>
</evidence>
<dbReference type="Gene3D" id="3.40.50.1820">
    <property type="entry name" value="alpha/beta hydrolase"/>
    <property type="match status" value="1"/>
</dbReference>
<dbReference type="RefSeq" id="WP_138079661.1">
    <property type="nucleotide sequence ID" value="NZ_VAJM01000009.1"/>
</dbReference>
<keyword evidence="3" id="KW-1185">Reference proteome</keyword>
<dbReference type="AlphaFoldDB" id="A0A5R8WM00"/>